<gene>
    <name evidence="2" type="primary">Nfu_g_1_006235</name>
</gene>
<sequence length="37" mass="3667">LLTCKSVICPSIHPFSSAYPRSSVTSLSPAAGASSSG</sequence>
<dbReference type="EMBL" id="HAEH01002166">
    <property type="protein sequence ID" value="SBR68370.1"/>
    <property type="molecule type" value="Transcribed_RNA"/>
</dbReference>
<organism evidence="2">
    <name type="scientific">Nothobranchius rachovii</name>
    <name type="common">bluefin notho</name>
    <dbReference type="NCBI Taxonomy" id="451742"/>
    <lineage>
        <taxon>Eukaryota</taxon>
        <taxon>Metazoa</taxon>
        <taxon>Chordata</taxon>
        <taxon>Craniata</taxon>
        <taxon>Vertebrata</taxon>
        <taxon>Euteleostomi</taxon>
        <taxon>Actinopterygii</taxon>
        <taxon>Neopterygii</taxon>
        <taxon>Teleostei</taxon>
        <taxon>Neoteleostei</taxon>
        <taxon>Acanthomorphata</taxon>
        <taxon>Ovalentaria</taxon>
        <taxon>Atherinomorphae</taxon>
        <taxon>Cyprinodontiformes</taxon>
        <taxon>Nothobranchiidae</taxon>
        <taxon>Nothobranchius</taxon>
    </lineage>
</organism>
<reference evidence="2" key="1">
    <citation type="submission" date="2016-05" db="EMBL/GenBank/DDBJ databases">
        <authorList>
            <person name="Lavstsen T."/>
            <person name="Jespersen J.S."/>
        </authorList>
    </citation>
    <scope>NUCLEOTIDE SEQUENCE</scope>
    <source>
        <tissue evidence="2">Brain</tissue>
    </source>
</reference>
<evidence type="ECO:0000256" key="1">
    <source>
        <dbReference type="SAM" id="MobiDB-lite"/>
    </source>
</evidence>
<evidence type="ECO:0000313" key="2">
    <source>
        <dbReference type="EMBL" id="SBR68370.1"/>
    </source>
</evidence>
<dbReference type="AlphaFoldDB" id="A0A1A8NH35"/>
<reference evidence="2" key="2">
    <citation type="submission" date="2016-06" db="EMBL/GenBank/DDBJ databases">
        <title>The genome of a short-lived fish provides insights into sex chromosome evolution and the genetic control of aging.</title>
        <authorList>
            <person name="Reichwald K."/>
            <person name="Felder M."/>
            <person name="Petzold A."/>
            <person name="Koch P."/>
            <person name="Groth M."/>
            <person name="Platzer M."/>
        </authorList>
    </citation>
    <scope>NUCLEOTIDE SEQUENCE</scope>
    <source>
        <tissue evidence="2">Brain</tissue>
    </source>
</reference>
<accession>A0A1A8NH35</accession>
<name>A0A1A8NH35_9TELE</name>
<feature type="compositionally biased region" description="Polar residues" evidence="1">
    <location>
        <begin position="19"/>
        <end position="28"/>
    </location>
</feature>
<feature type="non-terminal residue" evidence="2">
    <location>
        <position position="1"/>
    </location>
</feature>
<proteinExistence type="predicted"/>
<feature type="region of interest" description="Disordered" evidence="1">
    <location>
        <begin position="15"/>
        <end position="37"/>
    </location>
</feature>
<protein>
    <submittedName>
        <fullName evidence="2">Uncharacterized protein</fullName>
    </submittedName>
</protein>